<keyword evidence="11" id="KW-1133">Transmembrane helix</keyword>
<dbReference type="EC" id="2.7.11.1" evidence="1"/>
<evidence type="ECO:0000256" key="3">
    <source>
        <dbReference type="ARBA" id="ARBA00022679"/>
    </source>
</evidence>
<feature type="binding site" evidence="9">
    <location>
        <position position="45"/>
    </location>
    <ligand>
        <name>ATP</name>
        <dbReference type="ChEBI" id="CHEBI:30616"/>
    </ligand>
</feature>
<feature type="transmembrane region" description="Helical" evidence="11">
    <location>
        <begin position="299"/>
        <end position="320"/>
    </location>
</feature>
<dbReference type="InterPro" id="IPR008271">
    <property type="entry name" value="Ser/Thr_kinase_AS"/>
</dbReference>
<keyword evidence="7 9" id="KW-0067">ATP-binding</keyword>
<dbReference type="PROSITE" id="PS00108">
    <property type="entry name" value="PROTEIN_KINASE_ST"/>
    <property type="match status" value="1"/>
</dbReference>
<dbReference type="InterPro" id="IPR000719">
    <property type="entry name" value="Prot_kinase_dom"/>
</dbReference>
<dbReference type="STRING" id="490629.SAMN05216266_107253"/>
<keyword evidence="2 13" id="KW-0723">Serine/threonine-protein kinase</keyword>
<evidence type="ECO:0000256" key="10">
    <source>
        <dbReference type="SAM" id="MobiDB-lite"/>
    </source>
</evidence>
<keyword evidence="11" id="KW-0472">Membrane</keyword>
<dbReference type="Proteomes" id="UP000243799">
    <property type="component" value="Unassembled WGS sequence"/>
</dbReference>
<evidence type="ECO:0000256" key="6">
    <source>
        <dbReference type="ARBA" id="ARBA00022777"/>
    </source>
</evidence>
<evidence type="ECO:0000313" key="13">
    <source>
        <dbReference type="EMBL" id="SFB28662.1"/>
    </source>
</evidence>
<evidence type="ECO:0000256" key="5">
    <source>
        <dbReference type="ARBA" id="ARBA00022741"/>
    </source>
</evidence>
<dbReference type="PROSITE" id="PS50011">
    <property type="entry name" value="PROTEIN_KINASE_DOM"/>
    <property type="match status" value="1"/>
</dbReference>
<keyword evidence="4" id="KW-0732">Signal</keyword>
<evidence type="ECO:0000256" key="9">
    <source>
        <dbReference type="PROSITE-ProRule" id="PRU10141"/>
    </source>
</evidence>
<evidence type="ECO:0000256" key="2">
    <source>
        <dbReference type="ARBA" id="ARBA00022527"/>
    </source>
</evidence>
<dbReference type="Pfam" id="PF00069">
    <property type="entry name" value="Pkinase"/>
    <property type="match status" value="1"/>
</dbReference>
<protein>
    <recommendedName>
        <fullName evidence="1">non-specific serine/threonine protein kinase</fullName>
        <ecNumber evidence="1">2.7.11.1</ecNumber>
    </recommendedName>
</protein>
<gene>
    <name evidence="13" type="ORF">SAMN05216266_107253</name>
</gene>
<dbReference type="Gene3D" id="3.30.200.20">
    <property type="entry name" value="Phosphorylase Kinase, domain 1"/>
    <property type="match status" value="1"/>
</dbReference>
<sequence length="468" mass="48870">MSERNSEEHRLVAGRYRLLETLGSGAMGVVWKGQDQLLHRDVALKELVLRNVPDPEQATQAKSRVMREGRIAARLMHANAIAVFDVVEDGGVPWLVMEYLPSRSLADVLAERGRLSPGEAAAIGRQIAVALAAAHSSGIVHRDIKPANVLIAEDGTAKITDFGISRAAGDVTVTATGIVAGTPGYLAPEVARGDDADFASDVFSLGATLYHAVEGRPPFGLGENAIAQLYRVSCGEFDPPLLAGPLTPVLQRLLDIDPKARPGMAECAAALAAIRDQVPQAAQGGHAAVGTKTGPRRKIAALAAAVVLLALGGLLVAWLIPADPAEPGAADPPPPASSPTEPGAETTSTSAQEETSAAPSSSVLDRASRLEKAVADYYGLLPANLEEAYALLSDGFKAARASTFGDYQGFWGRMSAVDVSEVQASGDNTVTATVTYTEAGGGTQSERHTYTLVEQDGRWLIDSQTQGG</sequence>
<keyword evidence="6 13" id="KW-0418">Kinase</keyword>
<keyword evidence="14" id="KW-1185">Reference proteome</keyword>
<evidence type="ECO:0000256" key="11">
    <source>
        <dbReference type="SAM" id="Phobius"/>
    </source>
</evidence>
<accession>A0A1I0ZTH5</accession>
<dbReference type="GO" id="GO:0004674">
    <property type="term" value="F:protein serine/threonine kinase activity"/>
    <property type="evidence" value="ECO:0007669"/>
    <property type="project" value="UniProtKB-KW"/>
</dbReference>
<dbReference type="SUPFAM" id="SSF56112">
    <property type="entry name" value="Protein kinase-like (PK-like)"/>
    <property type="match status" value="1"/>
</dbReference>
<dbReference type="InterPro" id="IPR011009">
    <property type="entry name" value="Kinase-like_dom_sf"/>
</dbReference>
<evidence type="ECO:0000256" key="8">
    <source>
        <dbReference type="ARBA" id="ARBA00093774"/>
    </source>
</evidence>
<dbReference type="SMART" id="SM00220">
    <property type="entry name" value="S_TKc"/>
    <property type="match status" value="1"/>
</dbReference>
<dbReference type="PROSITE" id="PS00107">
    <property type="entry name" value="PROTEIN_KINASE_ATP"/>
    <property type="match status" value="1"/>
</dbReference>
<name>A0A1I0ZTH5_9PSEU</name>
<dbReference type="InterPro" id="IPR017441">
    <property type="entry name" value="Protein_kinase_ATP_BS"/>
</dbReference>
<dbReference type="Pfam" id="PF26580">
    <property type="entry name" value="Mtb12_C"/>
    <property type="match status" value="1"/>
</dbReference>
<reference evidence="14" key="1">
    <citation type="submission" date="2016-10" db="EMBL/GenBank/DDBJ databases">
        <authorList>
            <person name="Varghese N."/>
            <person name="Submissions S."/>
        </authorList>
    </citation>
    <scope>NUCLEOTIDE SEQUENCE [LARGE SCALE GENOMIC DNA]</scope>
    <source>
        <strain evidence="14">CGMCC 4.3568</strain>
    </source>
</reference>
<dbReference type="PANTHER" id="PTHR43289">
    <property type="entry name" value="MITOGEN-ACTIVATED PROTEIN KINASE KINASE KINASE 20-RELATED"/>
    <property type="match status" value="1"/>
</dbReference>
<dbReference type="AlphaFoldDB" id="A0A1I0ZTH5"/>
<dbReference type="PANTHER" id="PTHR43289:SF6">
    <property type="entry name" value="SERINE_THREONINE-PROTEIN KINASE NEKL-3"/>
    <property type="match status" value="1"/>
</dbReference>
<feature type="compositionally biased region" description="Low complexity" evidence="10">
    <location>
        <begin position="338"/>
        <end position="362"/>
    </location>
</feature>
<dbReference type="CDD" id="cd14014">
    <property type="entry name" value="STKc_PknB_like"/>
    <property type="match status" value="1"/>
</dbReference>
<evidence type="ECO:0000259" key="12">
    <source>
        <dbReference type="PROSITE" id="PS50011"/>
    </source>
</evidence>
<evidence type="ECO:0000256" key="1">
    <source>
        <dbReference type="ARBA" id="ARBA00012513"/>
    </source>
</evidence>
<keyword evidence="11" id="KW-0812">Transmembrane</keyword>
<keyword evidence="5 9" id="KW-0547">Nucleotide-binding</keyword>
<comment type="similarity">
    <text evidence="8">Belongs to the MTB12 family.</text>
</comment>
<organism evidence="13 14">
    <name type="scientific">Amycolatopsis marina</name>
    <dbReference type="NCBI Taxonomy" id="490629"/>
    <lineage>
        <taxon>Bacteria</taxon>
        <taxon>Bacillati</taxon>
        <taxon>Actinomycetota</taxon>
        <taxon>Actinomycetes</taxon>
        <taxon>Pseudonocardiales</taxon>
        <taxon>Pseudonocardiaceae</taxon>
        <taxon>Amycolatopsis</taxon>
    </lineage>
</organism>
<dbReference type="Gene3D" id="1.10.510.10">
    <property type="entry name" value="Transferase(Phosphotransferase) domain 1"/>
    <property type="match status" value="1"/>
</dbReference>
<evidence type="ECO:0000256" key="7">
    <source>
        <dbReference type="ARBA" id="ARBA00022840"/>
    </source>
</evidence>
<proteinExistence type="inferred from homology"/>
<dbReference type="EMBL" id="FOKG01000007">
    <property type="protein sequence ID" value="SFB28662.1"/>
    <property type="molecule type" value="Genomic_DNA"/>
</dbReference>
<feature type="region of interest" description="Disordered" evidence="10">
    <location>
        <begin position="326"/>
        <end position="364"/>
    </location>
</feature>
<dbReference type="GO" id="GO:0005524">
    <property type="term" value="F:ATP binding"/>
    <property type="evidence" value="ECO:0007669"/>
    <property type="project" value="UniProtKB-UniRule"/>
</dbReference>
<feature type="domain" description="Protein kinase" evidence="12">
    <location>
        <begin position="16"/>
        <end position="274"/>
    </location>
</feature>
<keyword evidence="3" id="KW-0808">Transferase</keyword>
<evidence type="ECO:0000313" key="14">
    <source>
        <dbReference type="Proteomes" id="UP000243799"/>
    </source>
</evidence>
<dbReference type="RefSeq" id="WP_245788356.1">
    <property type="nucleotide sequence ID" value="NZ_FOKG01000007.1"/>
</dbReference>
<dbReference type="InterPro" id="IPR058644">
    <property type="entry name" value="Mtb12-like_C"/>
</dbReference>
<evidence type="ECO:0000256" key="4">
    <source>
        <dbReference type="ARBA" id="ARBA00022729"/>
    </source>
</evidence>